<keyword evidence="1 3" id="KW-0560">Oxidoreductase</keyword>
<name>A0A1X6YEJ2_9RHOB</name>
<dbReference type="RefSeq" id="WP_085816255.1">
    <property type="nucleotide sequence ID" value="NZ_FWFU01000001.1"/>
</dbReference>
<feature type="domain" description="FAD dependent oxidoreductase" evidence="2">
    <location>
        <begin position="33"/>
        <end position="385"/>
    </location>
</feature>
<dbReference type="Pfam" id="PF01266">
    <property type="entry name" value="DAO"/>
    <property type="match status" value="1"/>
</dbReference>
<dbReference type="InterPro" id="IPR036188">
    <property type="entry name" value="FAD/NAD-bd_sf"/>
</dbReference>
<dbReference type="Gene3D" id="3.50.50.60">
    <property type="entry name" value="FAD/NAD(P)-binding domain"/>
    <property type="match status" value="1"/>
</dbReference>
<dbReference type="OrthoDB" id="9806601at2"/>
<dbReference type="PANTHER" id="PTHR13847">
    <property type="entry name" value="SARCOSINE DEHYDROGENASE-RELATED"/>
    <property type="match status" value="1"/>
</dbReference>
<evidence type="ECO:0000256" key="1">
    <source>
        <dbReference type="ARBA" id="ARBA00023002"/>
    </source>
</evidence>
<dbReference type="SUPFAM" id="SSF51905">
    <property type="entry name" value="FAD/NAD(P)-binding domain"/>
    <property type="match status" value="1"/>
</dbReference>
<evidence type="ECO:0000313" key="3">
    <source>
        <dbReference type="EMBL" id="SLN18558.1"/>
    </source>
</evidence>
<dbReference type="PANTHER" id="PTHR13847:SF281">
    <property type="entry name" value="FAD DEPENDENT OXIDOREDUCTASE DOMAIN-CONTAINING PROTEIN"/>
    <property type="match status" value="1"/>
</dbReference>
<dbReference type="EC" id="1.4.3.-" evidence="3"/>
<evidence type="ECO:0000313" key="4">
    <source>
        <dbReference type="Proteomes" id="UP000193207"/>
    </source>
</evidence>
<accession>A0A1X6YEJ2</accession>
<evidence type="ECO:0000259" key="2">
    <source>
        <dbReference type="Pfam" id="PF01266"/>
    </source>
</evidence>
<gene>
    <name evidence="3" type="primary">puuB_1</name>
    <name evidence="3" type="ORF">ROH8110_00578</name>
</gene>
<dbReference type="AlphaFoldDB" id="A0A1X6YEJ2"/>
<proteinExistence type="predicted"/>
<reference evidence="3 4" key="1">
    <citation type="submission" date="2017-03" db="EMBL/GenBank/DDBJ databases">
        <authorList>
            <person name="Afonso C.L."/>
            <person name="Miller P.J."/>
            <person name="Scott M.A."/>
            <person name="Spackman E."/>
            <person name="Goraichik I."/>
            <person name="Dimitrov K.M."/>
            <person name="Suarez D.L."/>
            <person name="Swayne D.E."/>
        </authorList>
    </citation>
    <scope>NUCLEOTIDE SEQUENCE [LARGE SCALE GENOMIC DNA]</scope>
    <source>
        <strain evidence="3 4">CECT 8110</strain>
    </source>
</reference>
<dbReference type="GO" id="GO:0005737">
    <property type="term" value="C:cytoplasm"/>
    <property type="evidence" value="ECO:0007669"/>
    <property type="project" value="TreeGrafter"/>
</dbReference>
<sequence>MKNWTGEAELGHPWWWEAAPPSGDSDDISDSCDILVIGAGYTGLSAAIAAHDAGAQVLVLEAGVPGQGASTRNGGMFGAHPRLGWDDLAGRFGAETADAVFAEANPAMNWVRALIKAEGIDCDFQQTGRIQLAWTPEHANNQKRLAKSVEEKSDVAVKILDRDAVKQEISTDRYHGGMLFPEHGAIHPAKFHKGLLEAVRRRGIPVVAHAAVSGLERIAGRFRVQSAKGTVDAEKVILATNGYTTKPFNWFISRVFPLPSFMIATEELPSNLIGHIAPGRRMMVETRARHSYYRISPDGKRVLFGGRASMWDTRLERGAERLRQTMCGIWPELNDVKISHAWYGFTGFSFNHMPQVGERDGIFYAMGFSGSGTVMAPYLGAKAAYQAMGDPRGETAYANTLFKKHFLHQFEKPHFLRAADVYYRHWVDRVENWQAR</sequence>
<dbReference type="Proteomes" id="UP000193207">
    <property type="component" value="Unassembled WGS sequence"/>
</dbReference>
<keyword evidence="4" id="KW-1185">Reference proteome</keyword>
<dbReference type="Gene3D" id="3.30.9.10">
    <property type="entry name" value="D-Amino Acid Oxidase, subunit A, domain 2"/>
    <property type="match status" value="1"/>
</dbReference>
<dbReference type="EMBL" id="FWFU01000001">
    <property type="protein sequence ID" value="SLN18558.1"/>
    <property type="molecule type" value="Genomic_DNA"/>
</dbReference>
<dbReference type="GO" id="GO:0016491">
    <property type="term" value="F:oxidoreductase activity"/>
    <property type="evidence" value="ECO:0007669"/>
    <property type="project" value="UniProtKB-KW"/>
</dbReference>
<dbReference type="InterPro" id="IPR006076">
    <property type="entry name" value="FAD-dep_OxRdtase"/>
</dbReference>
<protein>
    <submittedName>
        <fullName evidence="3">Gamma-glutamylputrescine oxidoreductase</fullName>
        <ecNumber evidence="3">1.4.3.-</ecNumber>
    </submittedName>
</protein>
<organism evidence="3 4">
    <name type="scientific">Roseovarius halotolerans</name>
    <dbReference type="NCBI Taxonomy" id="505353"/>
    <lineage>
        <taxon>Bacteria</taxon>
        <taxon>Pseudomonadati</taxon>
        <taxon>Pseudomonadota</taxon>
        <taxon>Alphaproteobacteria</taxon>
        <taxon>Rhodobacterales</taxon>
        <taxon>Roseobacteraceae</taxon>
        <taxon>Roseovarius</taxon>
    </lineage>
</organism>